<protein>
    <submittedName>
        <fullName evidence="2">Uncharacterized protein</fullName>
    </submittedName>
</protein>
<feature type="signal peptide" evidence="1">
    <location>
        <begin position="1"/>
        <end position="20"/>
    </location>
</feature>
<comment type="caution">
    <text evidence="2">The sequence shown here is derived from an EMBL/GenBank/DDBJ whole genome shotgun (WGS) entry which is preliminary data.</text>
</comment>
<proteinExistence type="predicted"/>
<dbReference type="RefSeq" id="WP_121839967.1">
    <property type="nucleotide sequence ID" value="NZ_ML014807.1"/>
</dbReference>
<dbReference type="AlphaFoldDB" id="A0A3L8PVV9"/>
<dbReference type="EMBL" id="QZEI01000058">
    <property type="protein sequence ID" value="RLV58723.1"/>
    <property type="molecule type" value="Genomic_DNA"/>
</dbReference>
<evidence type="ECO:0000256" key="1">
    <source>
        <dbReference type="SAM" id="SignalP"/>
    </source>
</evidence>
<gene>
    <name evidence="2" type="ORF">D5018_15805</name>
</gene>
<evidence type="ECO:0000313" key="3">
    <source>
        <dbReference type="Proteomes" id="UP000281474"/>
    </source>
</evidence>
<organism evidence="2 3">
    <name type="scientific">Parashewanella curva</name>
    <dbReference type="NCBI Taxonomy" id="2338552"/>
    <lineage>
        <taxon>Bacteria</taxon>
        <taxon>Pseudomonadati</taxon>
        <taxon>Pseudomonadota</taxon>
        <taxon>Gammaproteobacteria</taxon>
        <taxon>Alteromonadales</taxon>
        <taxon>Shewanellaceae</taxon>
        <taxon>Parashewanella</taxon>
    </lineage>
</organism>
<reference evidence="2 3" key="1">
    <citation type="submission" date="2018-09" db="EMBL/GenBank/DDBJ databases">
        <title>Phylogeny of the Shewanellaceae, and recommendation for two new genera, Pseudoshewanella and Parashewanella.</title>
        <authorList>
            <person name="Wang G."/>
        </authorList>
    </citation>
    <scope>NUCLEOTIDE SEQUENCE [LARGE SCALE GENOMIC DNA]</scope>
    <source>
        <strain evidence="2 3">C51</strain>
    </source>
</reference>
<dbReference type="OrthoDB" id="6412386at2"/>
<evidence type="ECO:0000313" key="2">
    <source>
        <dbReference type="EMBL" id="RLV58723.1"/>
    </source>
</evidence>
<accession>A0A3L8PVV9</accession>
<sequence>MWRKALFCGLAFFTVNSAMALPDLSEPNDIVPVYENVVEILNSNDNTILECNVVLAKLQDCKTKTVNGLNEPYRGASSKNLGQQQVVYVTEKGVSGLFSFQTDKHGLIPTNASIVRLPAFPYDDDTGGDIFEIRRSSIVNYDNPFLQRFFFSRTPADTSSNYGDFFSLELGADEARIINSQEYLNVSLPAFTLEQGNSAHNEVLAGVGQIGGAASETSARYPFTGILRGNNGGLRYSNSSGGTKDKVKATLDSDVASIAKVDGKYWVSYKSKKKFTRFDVFPNGQAVDPDNYEAPSNSNVEIKNIQTRNYQQDSINNFTLFADDNKIGSCEGESDFVCTDAFNYLDAFALHDGTNYEPTKTITSTSLGDHDTVIFQNLNYSPINASEVTRNITIPDSLTAAFSGSCLTQVDFDKENGPGDEGIDSCTLNYDARKLTNTPPIDESFDVSFTVHGPFGDVPTSFHFNINLPTSIPHFVFEKDGVVLPQLNLNAGDTGSFEVTYISNQNDSKSPNISFLNGTNNSSLLRSYFTDTGCLAVDAPPLNAGGSCTLSYHIPAKVNSVNYTLNLNNSEGVPADDGTLTLELASRGNVIAHYPHGSQNIEHLSSIHQLDILPGGTADIRFTNVGAATAHNFQVKFIEPTNQHVPYHLDGSCVQDPAPDLSALGGSCDLTIKINNNASLSSARYPLRISGDDIDGYDIPITINSFPHGKGIGVVDSNTEVQGDVELSQTSSGFLTVTNYTGYDLSDLKIILPFTSGTVFYGKADTKNSKSCLRQGATTSVLDVSLASLENCKLFYHVNSDYVAKKQNENLTFTYTDTNTSTKKNEKTAIHFTNQPAIRLSELNSDLPLTTIELDASVPKTVLVFTNEQNYKVQNLNVGISDPNAAGIMSNNTCQGKALGSGESCSVILTLDDFKPLIGKYNLTINSDNLLPAIAPININQAQTDTVTVTNYGGYVLSADFTDFHANQDGKDSECKSGSCYAKDSTGWFTNPNNRQVTGVSGRNITLNMMAGTSRTLPSCDQGKIECYGTTFGPDCHYARDDTDKGAAQNQCLKYNPTK</sequence>
<dbReference type="Proteomes" id="UP000281474">
    <property type="component" value="Unassembled WGS sequence"/>
</dbReference>
<keyword evidence="3" id="KW-1185">Reference proteome</keyword>
<feature type="chain" id="PRO_5018169320" evidence="1">
    <location>
        <begin position="21"/>
        <end position="1059"/>
    </location>
</feature>
<name>A0A3L8PVV9_9GAMM</name>
<keyword evidence="1" id="KW-0732">Signal</keyword>